<organism evidence="1 2">
    <name type="scientific">Corchorus olitorius</name>
    <dbReference type="NCBI Taxonomy" id="93759"/>
    <lineage>
        <taxon>Eukaryota</taxon>
        <taxon>Viridiplantae</taxon>
        <taxon>Streptophyta</taxon>
        <taxon>Embryophyta</taxon>
        <taxon>Tracheophyta</taxon>
        <taxon>Spermatophyta</taxon>
        <taxon>Magnoliopsida</taxon>
        <taxon>eudicotyledons</taxon>
        <taxon>Gunneridae</taxon>
        <taxon>Pentapetalae</taxon>
        <taxon>rosids</taxon>
        <taxon>malvids</taxon>
        <taxon>Malvales</taxon>
        <taxon>Malvaceae</taxon>
        <taxon>Grewioideae</taxon>
        <taxon>Apeibeae</taxon>
        <taxon>Corchorus</taxon>
    </lineage>
</organism>
<accession>A0A1R3JA33</accession>
<dbReference type="EMBL" id="AWUE01016436">
    <property type="protein sequence ID" value="OMO91646.1"/>
    <property type="molecule type" value="Genomic_DNA"/>
</dbReference>
<dbReference type="OrthoDB" id="3295at2759"/>
<evidence type="ECO:0000313" key="1">
    <source>
        <dbReference type="EMBL" id="OMO91646.1"/>
    </source>
</evidence>
<dbReference type="Proteomes" id="UP000187203">
    <property type="component" value="Unassembled WGS sequence"/>
</dbReference>
<sequence length="166" mass="19166">MKACYLFICHLNPSAIQRLAKRLEEEGADSELMRYCERILRVHSSDPYKLKSIPQWELAAEVIPYMKTDDGAISSVITDHIGAGDNKPNGVHVSMDKPIDKSKGIVGRFHMGQQLPYDSRMDLLTLSRINFQMHYPSLMKLFWHWLRITLMELILQLKLPLVLSTR</sequence>
<evidence type="ECO:0000313" key="2">
    <source>
        <dbReference type="Proteomes" id="UP000187203"/>
    </source>
</evidence>
<dbReference type="STRING" id="93759.A0A1R3JA33"/>
<dbReference type="InterPro" id="IPR045160">
    <property type="entry name" value="ATG16"/>
</dbReference>
<dbReference type="GO" id="GO:0000045">
    <property type="term" value="P:autophagosome assembly"/>
    <property type="evidence" value="ECO:0007669"/>
    <property type="project" value="InterPro"/>
</dbReference>
<protein>
    <submittedName>
        <fullName evidence="1">Nucleotide binding protein</fullName>
    </submittedName>
</protein>
<keyword evidence="2" id="KW-1185">Reference proteome</keyword>
<reference evidence="2" key="1">
    <citation type="submission" date="2013-09" db="EMBL/GenBank/DDBJ databases">
        <title>Corchorus olitorius genome sequencing.</title>
        <authorList>
            <person name="Alam M."/>
            <person name="Haque M.S."/>
            <person name="Islam M.S."/>
            <person name="Emdad E.M."/>
            <person name="Islam M.M."/>
            <person name="Ahmed B."/>
            <person name="Halim A."/>
            <person name="Hossen Q.M.M."/>
            <person name="Hossain M.Z."/>
            <person name="Ahmed R."/>
            <person name="Khan M.M."/>
            <person name="Islam R."/>
            <person name="Rashid M.M."/>
            <person name="Khan S.A."/>
            <person name="Rahman M.S."/>
            <person name="Alam M."/>
            <person name="Yahiya A.S."/>
            <person name="Khan M.S."/>
            <person name="Azam M.S."/>
            <person name="Haque T."/>
            <person name="Lashkar M.Z.H."/>
            <person name="Akhand A.I."/>
            <person name="Morshed G."/>
            <person name="Roy S."/>
            <person name="Uddin K.S."/>
            <person name="Rabeya T."/>
            <person name="Hossain A.S."/>
            <person name="Chowdhury A."/>
            <person name="Snigdha A.R."/>
            <person name="Mortoza M.S."/>
            <person name="Matin S.A."/>
            <person name="Hoque S.M.E."/>
            <person name="Islam M.K."/>
            <person name="Roy D.K."/>
            <person name="Haider R."/>
            <person name="Moosa M.M."/>
            <person name="Elias S.M."/>
            <person name="Hasan A.M."/>
            <person name="Jahan S."/>
            <person name="Shafiuddin M."/>
            <person name="Mahmood N."/>
            <person name="Shommy N.S."/>
        </authorList>
    </citation>
    <scope>NUCLEOTIDE SEQUENCE [LARGE SCALE GENOMIC DNA]</scope>
    <source>
        <strain evidence="2">cv. O-4</strain>
    </source>
</reference>
<proteinExistence type="predicted"/>
<gene>
    <name evidence="1" type="ORF">COLO4_18252</name>
</gene>
<comment type="caution">
    <text evidence="1">The sequence shown here is derived from an EMBL/GenBank/DDBJ whole genome shotgun (WGS) entry which is preliminary data.</text>
</comment>
<dbReference type="AlphaFoldDB" id="A0A1R3JA33"/>
<dbReference type="PANTHER" id="PTHR19878">
    <property type="entry name" value="AUTOPHAGY PROTEIN 16-LIKE"/>
    <property type="match status" value="1"/>
</dbReference>
<dbReference type="PANTHER" id="PTHR19878:SF17">
    <property type="entry name" value="TRANSDUCIN_WD40 REPEAT-LIKE SUPERFAMILY PROTEIN"/>
    <property type="match status" value="1"/>
</dbReference>
<name>A0A1R3JA33_9ROSI</name>